<feature type="compositionally biased region" description="Low complexity" evidence="8">
    <location>
        <begin position="191"/>
        <end position="214"/>
    </location>
</feature>
<feature type="compositionally biased region" description="Gly residues" evidence="8">
    <location>
        <begin position="112"/>
        <end position="123"/>
    </location>
</feature>
<feature type="region of interest" description="Disordered" evidence="8">
    <location>
        <begin position="19"/>
        <end position="305"/>
    </location>
</feature>
<evidence type="ECO:0000259" key="11">
    <source>
        <dbReference type="SMART" id="SM00560"/>
    </source>
</evidence>
<feature type="compositionally biased region" description="Gly residues" evidence="8">
    <location>
        <begin position="1484"/>
        <end position="1495"/>
    </location>
</feature>
<dbReference type="Pfam" id="PF13385">
    <property type="entry name" value="Laminin_G_3"/>
    <property type="match status" value="2"/>
</dbReference>
<keyword evidence="5" id="KW-0106">Calcium</keyword>
<evidence type="ECO:0000256" key="2">
    <source>
        <dbReference type="ARBA" id="ARBA00022723"/>
    </source>
</evidence>
<feature type="compositionally biased region" description="Low complexity" evidence="8">
    <location>
        <begin position="243"/>
        <end position="256"/>
    </location>
</feature>
<feature type="transmembrane region" description="Helical" evidence="9">
    <location>
        <begin position="1523"/>
        <end position="1545"/>
    </location>
</feature>
<feature type="domain" description="LamG-like jellyroll fold" evidence="11">
    <location>
        <begin position="1176"/>
        <end position="1336"/>
    </location>
</feature>
<keyword evidence="3" id="KW-0732">Signal</keyword>
<sequence>MQSPGAALVATAYNAAARNASGDLPEFTYQPTQRAMPASSLPSAGHIFGGPKAHPAVPPSMARGIGRSTAPFPSSLAPQDSMPGRSPEQPSGAHPRDARGHGAQLTPRSGGTSIGGASSGGGTPDRPIIVNPPPSSAQRPPSGLLSHLRSLGDYILPGGAAWRGAAPPRATEQEHQQYQQQHQQRLHQHTRQNPQQQTHQQAHQRQQRPLASGRGVFGSTGRGGASAPRTSQRQGHTASLEDSVGAAAATASGVRSRSADATRGPAADDDTTPRLLTHLGGGRFPGPSPAPRPGLLPDGASGAPALQLQPMLQGGRARASSGPSVASAAAVVAHGTHEGLRTQGFDERSWPVQQQKQGQRQGPPAQVSARGDGAAAASTMAPRRPSDSGPRHAGSEPATTAAAGRGPGGTTPKRSTSGAAAADAPGGATGYVSHFAAVQQEQRSPAAAGSWQRRRTVSRSSGDGAADDDEASGFAASLAGLSEGELQQLREAEAEAAAAVAQVLSGVAVPHHPAFNLLLMLRVRAGGRREEEGEAGVGPETGSEGQLVPGAAKAEGLLAEERRGVEGDAKASSSGSAGHALVFQDHVVVKTDFRDFPTTALTFEAWISTSDFCHAGTVMSYAKDSKAVDDAQRIADFNHFVIFDTRALLACHDFQFIDLQPDPANVSCHAAYAQTAGGSRDLPSVVERDGRWHHLAVTWTAAEEGLTKIYVDGSLMASARSHRTAPLDPNGAFMLGGEQDCFGGCVDPSQGFHGLMDEVRLWRTALEQEEIVRRMRWASGLEGFPDLVAWWKFDEPNIDPGIFARHTVARDASGRGNDLQLETPPTSRNALIPVPGARDPLRTGALEFRNGMALNKGMQGFPTRSFTVEMWAKGAAVQYLDSLQQKSTQLFSYAAQKTTTDGYQAPGFLDDAVRLERLLASSISRRGGYSGGSTWVDNTAGAVALHVNSNENTDSPGREAVIIFDARWTDDQWHHVAVTWDYDTGVASLYLDGVLRVPFYKSDFGIVDERSPQEGGVAPGLAARTSREATGSLVLGQDQDCMGGCFSPADAFNGQMAVVRVWDRALGQSDVSANMGQVQPPQARRSGLVALWSFSSEGLSVSEDGTPLALDAAGGSSPNHLLLRGNAPLYVYSTAPLAASDGKPLPGPIPGAGGYSLALSDRQVLLLPNFRDFPSSSLTLEFWMTSIDRCRPGVPFSYAVGDYNNGDNAFLLFNYNSWGVSVMEDEGHLSDHQSGVAVTDGLWHHVAVTWDSASGNVRLYDNGREVWQATRGRGKVIPSGGTLVIGREQDCRGGCFDSAAGAAGNISPDMKQEYGVQDFTGVIEEMRLWSTVRSPTDIKQGMDADDGLGPGGFDNPGVDPSSPGLVAYWRFDEGSGYRVRDATGRGHDLVMLQEPQWVVTRWLSSCGNAVVEGVEECDDGDRSDGDGCSSSCRVEPGWVCTGRPRSVCVPKSDVQPNPPSPPPQPPQPIPPPPPPVPPPVQPSTGGGADSSGSGRGPSSADTGRTDSAAAGDGRTVETHRGHWGLVLGLVLGGTALVALVGFALASRHAFPLVLHNSYTALIDKLPLPGGLRARLGPEYNPLVVNPEEMDVSPEFIAATPPRAPPGHPGSYYPLGGTSSLSTDSAPVPVANSPGWLSAPPTPSPVSRSQGTGAGGAV</sequence>
<dbReference type="Gene3D" id="2.60.120.200">
    <property type="match status" value="3"/>
</dbReference>
<evidence type="ECO:0000259" key="10">
    <source>
        <dbReference type="SMART" id="SM00159"/>
    </source>
</evidence>
<evidence type="ECO:0000256" key="8">
    <source>
        <dbReference type="SAM" id="MobiDB-lite"/>
    </source>
</evidence>
<reference evidence="12 13" key="1">
    <citation type="journal article" date="2023" name="Commun. Biol.">
        <title>Reorganization of the ancestral sex-determining regions during the evolution of trioecy in Pleodorina starrii.</title>
        <authorList>
            <person name="Takahashi K."/>
            <person name="Suzuki S."/>
            <person name="Kawai-Toyooka H."/>
            <person name="Yamamoto K."/>
            <person name="Hamaji T."/>
            <person name="Ootsuki R."/>
            <person name="Yamaguchi H."/>
            <person name="Kawachi M."/>
            <person name="Higashiyama T."/>
            <person name="Nozaki H."/>
        </authorList>
    </citation>
    <scope>NUCLEOTIDE SEQUENCE [LARGE SCALE GENOMIC DNA]</scope>
    <source>
        <strain evidence="12 13">NIES-4479</strain>
    </source>
</reference>
<feature type="compositionally biased region" description="Gly residues" evidence="8">
    <location>
        <begin position="215"/>
        <end position="224"/>
    </location>
</feature>
<evidence type="ECO:0000256" key="7">
    <source>
        <dbReference type="ARBA" id="ARBA00023180"/>
    </source>
</evidence>
<feature type="compositionally biased region" description="Low complexity" evidence="8">
    <location>
        <begin position="157"/>
        <end position="183"/>
    </location>
</feature>
<organism evidence="12 13">
    <name type="scientific">Pleodorina starrii</name>
    <dbReference type="NCBI Taxonomy" id="330485"/>
    <lineage>
        <taxon>Eukaryota</taxon>
        <taxon>Viridiplantae</taxon>
        <taxon>Chlorophyta</taxon>
        <taxon>core chlorophytes</taxon>
        <taxon>Chlorophyceae</taxon>
        <taxon>CS clade</taxon>
        <taxon>Chlamydomonadales</taxon>
        <taxon>Volvocaceae</taxon>
        <taxon>Pleodorina</taxon>
    </lineage>
</organism>
<evidence type="ECO:0000256" key="3">
    <source>
        <dbReference type="ARBA" id="ARBA00022729"/>
    </source>
</evidence>
<dbReference type="PANTHER" id="PTHR19277">
    <property type="entry name" value="PENTRAXIN"/>
    <property type="match status" value="1"/>
</dbReference>
<feature type="compositionally biased region" description="Polar residues" evidence="8">
    <location>
        <begin position="228"/>
        <end position="237"/>
    </location>
</feature>
<dbReference type="GO" id="GO:0046872">
    <property type="term" value="F:metal ion binding"/>
    <property type="evidence" value="ECO:0007669"/>
    <property type="project" value="UniProtKB-KW"/>
</dbReference>
<dbReference type="Pfam" id="PF00354">
    <property type="entry name" value="Pentaxin"/>
    <property type="match status" value="1"/>
</dbReference>
<evidence type="ECO:0000256" key="1">
    <source>
        <dbReference type="ARBA" id="ARBA00001913"/>
    </source>
</evidence>
<keyword evidence="2" id="KW-0479">Metal-binding</keyword>
<dbReference type="InterPro" id="IPR001759">
    <property type="entry name" value="PTX_dom"/>
</dbReference>
<feature type="region of interest" description="Disordered" evidence="8">
    <location>
        <begin position="440"/>
        <end position="470"/>
    </location>
</feature>
<evidence type="ECO:0000313" key="12">
    <source>
        <dbReference type="EMBL" id="GLC61482.1"/>
    </source>
</evidence>
<dbReference type="PRINTS" id="PR00895">
    <property type="entry name" value="PENTAXIN"/>
</dbReference>
<feature type="compositionally biased region" description="Low complexity" evidence="8">
    <location>
        <begin position="353"/>
        <end position="366"/>
    </location>
</feature>
<evidence type="ECO:0000313" key="13">
    <source>
        <dbReference type="Proteomes" id="UP001165080"/>
    </source>
</evidence>
<protein>
    <submittedName>
        <fullName evidence="12">Uncharacterized protein</fullName>
    </submittedName>
</protein>
<evidence type="ECO:0000256" key="4">
    <source>
        <dbReference type="ARBA" id="ARBA00022737"/>
    </source>
</evidence>
<keyword evidence="9" id="KW-0472">Membrane</keyword>
<feature type="domain" description="Pentraxin (PTX)" evidence="10">
    <location>
        <begin position="1137"/>
        <end position="1374"/>
    </location>
</feature>
<name>A0A9W6F9K5_9CHLO</name>
<dbReference type="NCBIfam" id="TIGR02232">
    <property type="entry name" value="myxo_disulf_rpt"/>
    <property type="match status" value="1"/>
</dbReference>
<gene>
    <name evidence="12" type="primary">PLEST010885</name>
    <name evidence="12" type="ORF">PLESTB_001761400</name>
</gene>
<feature type="region of interest" description="Disordered" evidence="8">
    <location>
        <begin position="1622"/>
        <end position="1657"/>
    </location>
</feature>
<keyword evidence="4" id="KW-0677">Repeat</keyword>
<proteinExistence type="predicted"/>
<dbReference type="PANTHER" id="PTHR19277:SF125">
    <property type="entry name" value="B6"/>
    <property type="match status" value="1"/>
</dbReference>
<feature type="region of interest" description="Disordered" evidence="8">
    <location>
        <begin position="1451"/>
        <end position="1514"/>
    </location>
</feature>
<keyword evidence="13" id="KW-1185">Reference proteome</keyword>
<keyword evidence="6" id="KW-1015">Disulfide bond</keyword>
<dbReference type="InterPro" id="IPR051360">
    <property type="entry name" value="Neuronal_Pentraxin_Related"/>
</dbReference>
<dbReference type="InterPro" id="IPR013320">
    <property type="entry name" value="ConA-like_dom_sf"/>
</dbReference>
<dbReference type="SMART" id="SM00560">
    <property type="entry name" value="LamGL"/>
    <property type="match status" value="1"/>
</dbReference>
<evidence type="ECO:0000256" key="6">
    <source>
        <dbReference type="ARBA" id="ARBA00023157"/>
    </source>
</evidence>
<feature type="compositionally biased region" description="Pro residues" evidence="8">
    <location>
        <begin position="1456"/>
        <end position="1481"/>
    </location>
</feature>
<feature type="compositionally biased region" description="Basic and acidic residues" evidence="8">
    <location>
        <begin position="384"/>
        <end position="394"/>
    </location>
</feature>
<comment type="caution">
    <text evidence="12">The sequence shown here is derived from an EMBL/GenBank/DDBJ whole genome shotgun (WGS) entry which is preliminary data.</text>
</comment>
<keyword evidence="7" id="KW-0325">Glycoprotein</keyword>
<dbReference type="InterPro" id="IPR011936">
    <property type="entry name" value="Myxo_disulph_rpt"/>
</dbReference>
<evidence type="ECO:0000256" key="5">
    <source>
        <dbReference type="ARBA" id="ARBA00022837"/>
    </source>
</evidence>
<keyword evidence="9" id="KW-1133">Transmembrane helix</keyword>
<dbReference type="Proteomes" id="UP001165080">
    <property type="component" value="Unassembled WGS sequence"/>
</dbReference>
<accession>A0A9W6F9K5</accession>
<evidence type="ECO:0000256" key="9">
    <source>
        <dbReference type="SAM" id="Phobius"/>
    </source>
</evidence>
<feature type="region of interest" description="Disordered" evidence="8">
    <location>
        <begin position="328"/>
        <end position="425"/>
    </location>
</feature>
<feature type="region of interest" description="Disordered" evidence="8">
    <location>
        <begin position="1416"/>
        <end position="1435"/>
    </location>
</feature>
<dbReference type="EMBL" id="BRXU01000047">
    <property type="protein sequence ID" value="GLC61482.1"/>
    <property type="molecule type" value="Genomic_DNA"/>
</dbReference>
<keyword evidence="9" id="KW-0812">Transmembrane</keyword>
<dbReference type="InterPro" id="IPR006558">
    <property type="entry name" value="LamG-like"/>
</dbReference>
<comment type="cofactor">
    <cofactor evidence="1">
        <name>Ca(2+)</name>
        <dbReference type="ChEBI" id="CHEBI:29108"/>
    </cofactor>
</comment>
<feature type="compositionally biased region" description="Basic and acidic residues" evidence="8">
    <location>
        <begin position="335"/>
        <end position="349"/>
    </location>
</feature>
<dbReference type="SUPFAM" id="SSF49899">
    <property type="entry name" value="Concanavalin A-like lectins/glucanases"/>
    <property type="match status" value="3"/>
</dbReference>
<dbReference type="SMART" id="SM00159">
    <property type="entry name" value="PTX"/>
    <property type="match status" value="1"/>
</dbReference>